<evidence type="ECO:0000256" key="6">
    <source>
        <dbReference type="ARBA" id="ARBA00023065"/>
    </source>
</evidence>
<dbReference type="Gene3D" id="3.40.1380.10">
    <property type="match status" value="1"/>
</dbReference>
<dbReference type="GO" id="GO:0042777">
    <property type="term" value="P:proton motive force-driven plasma membrane ATP synthesis"/>
    <property type="evidence" value="ECO:0007669"/>
    <property type="project" value="UniProtKB-UniRule"/>
</dbReference>
<dbReference type="GO" id="GO:0005886">
    <property type="term" value="C:plasma membrane"/>
    <property type="evidence" value="ECO:0007669"/>
    <property type="project" value="UniProtKB-SubCell"/>
</dbReference>
<dbReference type="GO" id="GO:0045259">
    <property type="term" value="C:proton-transporting ATP synthase complex"/>
    <property type="evidence" value="ECO:0007669"/>
    <property type="project" value="UniProtKB-KW"/>
</dbReference>
<evidence type="ECO:0000256" key="3">
    <source>
        <dbReference type="ARBA" id="ARBA00007681"/>
    </source>
</evidence>
<dbReference type="InterPro" id="IPR035968">
    <property type="entry name" value="ATP_synth_F1_ATPase_gsu"/>
</dbReference>
<comment type="caution">
    <text evidence="11">The sequence shown here is derived from an EMBL/GenBank/DDBJ whole genome shotgun (WGS) entry which is preliminary data.</text>
</comment>
<evidence type="ECO:0000256" key="1">
    <source>
        <dbReference type="ARBA" id="ARBA00003456"/>
    </source>
</evidence>
<evidence type="ECO:0000256" key="9">
    <source>
        <dbReference type="ARBA" id="ARBA00023310"/>
    </source>
</evidence>
<proteinExistence type="inferred from homology"/>
<keyword evidence="9 10" id="KW-0066">ATP synthesis</keyword>
<evidence type="ECO:0000313" key="11">
    <source>
        <dbReference type="EMBL" id="OGD63727.1"/>
    </source>
</evidence>
<keyword evidence="5 10" id="KW-0375">Hydrogen ion transport</keyword>
<dbReference type="GO" id="GO:0046933">
    <property type="term" value="F:proton-transporting ATP synthase activity, rotational mechanism"/>
    <property type="evidence" value="ECO:0007669"/>
    <property type="project" value="UniProtKB-UniRule"/>
</dbReference>
<dbReference type="STRING" id="1797457.A2160_03545"/>
<comment type="function">
    <text evidence="1 10">Produces ATP from ADP in the presence of a proton gradient across the membrane. The gamma chain is believed to be important in regulating ATPase activity and the flow of protons through the CF(0) complex.</text>
</comment>
<evidence type="ECO:0000256" key="8">
    <source>
        <dbReference type="ARBA" id="ARBA00023196"/>
    </source>
</evidence>
<gene>
    <name evidence="10" type="primary">atpG</name>
    <name evidence="11" type="ORF">A2160_03545</name>
</gene>
<sequence>MANTRLIKRRIKSAQNIAQITRAMQMVAASKMRKAQEQALNGRAYSEKLQSALASLLASSPNLKHPFLNPNASTDKTMLFVTTNKGLCGALNTNHFRLITNWLKDQQINQIQFVTVGKKGREFILKLGGNIVADFSDLPSRFTFEDTLPISHFLIKLFSEESSNEAYMSYTNFISTLSQKPTSRQLLPINTESIKTSLGLLEDLTQKETETFYIKEYLLEPSARKIIDWLLPYYIELEVYHFLLESRASEYSAQMVAMKNASENAKDLSDELRLEYNRLRQQQITSEISDIVTAWKSLQ</sequence>
<dbReference type="Gene3D" id="1.10.287.80">
    <property type="entry name" value="ATP synthase, gamma subunit, helix hairpin domain"/>
    <property type="match status" value="1"/>
</dbReference>
<dbReference type="HAMAP" id="MF_00815">
    <property type="entry name" value="ATP_synth_gamma_bact"/>
    <property type="match status" value="1"/>
</dbReference>
<dbReference type="PRINTS" id="PR00126">
    <property type="entry name" value="ATPASEGAMMA"/>
</dbReference>
<keyword evidence="8 10" id="KW-0139">CF(1)</keyword>
<accession>A0A1F5E8I7</accession>
<dbReference type="Pfam" id="PF00231">
    <property type="entry name" value="ATP-synt"/>
    <property type="match status" value="1"/>
</dbReference>
<dbReference type="AlphaFoldDB" id="A0A1F5E8I7"/>
<evidence type="ECO:0000256" key="5">
    <source>
        <dbReference type="ARBA" id="ARBA00022781"/>
    </source>
</evidence>
<dbReference type="CDD" id="cd12151">
    <property type="entry name" value="F1-ATPase_gamma"/>
    <property type="match status" value="1"/>
</dbReference>
<protein>
    <recommendedName>
        <fullName evidence="10">ATP synthase gamma chain</fullName>
    </recommendedName>
    <alternativeName>
        <fullName evidence="10">ATP synthase F1 sector gamma subunit</fullName>
    </alternativeName>
    <alternativeName>
        <fullName evidence="10">F-ATPase gamma subunit</fullName>
    </alternativeName>
</protein>
<dbReference type="PANTHER" id="PTHR11693">
    <property type="entry name" value="ATP SYNTHASE GAMMA CHAIN"/>
    <property type="match status" value="1"/>
</dbReference>
<keyword evidence="10" id="KW-1003">Cell membrane</keyword>
<evidence type="ECO:0000256" key="2">
    <source>
        <dbReference type="ARBA" id="ARBA00004170"/>
    </source>
</evidence>
<keyword evidence="7 10" id="KW-0472">Membrane</keyword>
<dbReference type="SUPFAM" id="SSF52943">
    <property type="entry name" value="ATP synthase (F1-ATPase), gamma subunit"/>
    <property type="match status" value="1"/>
</dbReference>
<evidence type="ECO:0000256" key="4">
    <source>
        <dbReference type="ARBA" id="ARBA00022448"/>
    </source>
</evidence>
<comment type="subcellular location">
    <subcellularLocation>
        <location evidence="10">Cell membrane</location>
        <topology evidence="10">Peripheral membrane protein</topology>
    </subcellularLocation>
    <subcellularLocation>
        <location evidence="2">Membrane</location>
        <topology evidence="2">Peripheral membrane protein</topology>
    </subcellularLocation>
</comment>
<reference evidence="11 12" key="1">
    <citation type="journal article" date="2016" name="Nat. Commun.">
        <title>Thousands of microbial genomes shed light on interconnected biogeochemical processes in an aquifer system.</title>
        <authorList>
            <person name="Anantharaman K."/>
            <person name="Brown C.T."/>
            <person name="Hug L.A."/>
            <person name="Sharon I."/>
            <person name="Castelle C.J."/>
            <person name="Probst A.J."/>
            <person name="Thomas B.C."/>
            <person name="Singh A."/>
            <person name="Wilkins M.J."/>
            <person name="Karaoz U."/>
            <person name="Brodie E.L."/>
            <person name="Williams K.H."/>
            <person name="Hubbard S.S."/>
            <person name="Banfield J.F."/>
        </authorList>
    </citation>
    <scope>NUCLEOTIDE SEQUENCE [LARGE SCALE GENOMIC DNA]</scope>
</reference>
<dbReference type="PANTHER" id="PTHR11693:SF22">
    <property type="entry name" value="ATP SYNTHASE SUBUNIT GAMMA, MITOCHONDRIAL"/>
    <property type="match status" value="1"/>
</dbReference>
<dbReference type="GO" id="GO:0005524">
    <property type="term" value="F:ATP binding"/>
    <property type="evidence" value="ECO:0007669"/>
    <property type="project" value="UniProtKB-UniRule"/>
</dbReference>
<keyword evidence="6 10" id="KW-0406">Ion transport</keyword>
<organism evidence="11 12">
    <name type="scientific">Candidatus Beckwithbacteria bacterium RBG_13_42_9</name>
    <dbReference type="NCBI Taxonomy" id="1797457"/>
    <lineage>
        <taxon>Bacteria</taxon>
        <taxon>Candidatus Beckwithiibacteriota</taxon>
    </lineage>
</organism>
<evidence type="ECO:0000313" key="12">
    <source>
        <dbReference type="Proteomes" id="UP000177006"/>
    </source>
</evidence>
<dbReference type="Proteomes" id="UP000177006">
    <property type="component" value="Unassembled WGS sequence"/>
</dbReference>
<dbReference type="NCBIfam" id="TIGR01146">
    <property type="entry name" value="ATPsyn_F1gamma"/>
    <property type="match status" value="1"/>
</dbReference>
<keyword evidence="4 10" id="KW-0813">Transport</keyword>
<comment type="subunit">
    <text evidence="10">F-type ATPases have 2 components, CF(1) - the catalytic core - and CF(0) - the membrane proton channel. CF(1) has five subunits: alpha(3), beta(3), gamma(1), delta(1), epsilon(1). CF(0) has three main subunits: a, b and c.</text>
</comment>
<comment type="similarity">
    <text evidence="3 10">Belongs to the ATPase gamma chain family.</text>
</comment>
<dbReference type="InterPro" id="IPR000131">
    <property type="entry name" value="ATP_synth_F1_gsu"/>
</dbReference>
<dbReference type="EMBL" id="MEZK01000005">
    <property type="protein sequence ID" value="OGD63727.1"/>
    <property type="molecule type" value="Genomic_DNA"/>
</dbReference>
<evidence type="ECO:0000256" key="10">
    <source>
        <dbReference type="HAMAP-Rule" id="MF_00815"/>
    </source>
</evidence>
<name>A0A1F5E8I7_9BACT</name>
<evidence type="ECO:0000256" key="7">
    <source>
        <dbReference type="ARBA" id="ARBA00023136"/>
    </source>
</evidence>